<dbReference type="RefSeq" id="WP_322447599.1">
    <property type="nucleotide sequence ID" value="NZ_JAXOFX010000012.1"/>
</dbReference>
<dbReference type="EMBL" id="JAXOFX010000012">
    <property type="protein sequence ID" value="MDZ5473305.1"/>
    <property type="molecule type" value="Genomic_DNA"/>
</dbReference>
<organism evidence="3 4">
    <name type="scientific">Robertmurraya mangrovi</name>
    <dbReference type="NCBI Taxonomy" id="3098077"/>
    <lineage>
        <taxon>Bacteria</taxon>
        <taxon>Bacillati</taxon>
        <taxon>Bacillota</taxon>
        <taxon>Bacilli</taxon>
        <taxon>Bacillales</taxon>
        <taxon>Bacillaceae</taxon>
        <taxon>Robertmurraya</taxon>
    </lineage>
</organism>
<dbReference type="InterPro" id="IPR009081">
    <property type="entry name" value="PP-bd_ACP"/>
</dbReference>
<sequence>MMNENFLKELADLLELEVTELKEDYELAENENWDSLALVSVVVMIDEHFQISLKNDVIKNCMYIRDLYSIIENKLNETKV</sequence>
<dbReference type="Gene3D" id="1.10.1200.10">
    <property type="entry name" value="ACP-like"/>
    <property type="match status" value="1"/>
</dbReference>
<gene>
    <name evidence="3" type="ORF">SM124_16425</name>
</gene>
<dbReference type="InterPro" id="IPR036736">
    <property type="entry name" value="ACP-like_sf"/>
</dbReference>
<keyword evidence="4" id="KW-1185">Reference proteome</keyword>
<dbReference type="Pfam" id="PF00550">
    <property type="entry name" value="PP-binding"/>
    <property type="match status" value="1"/>
</dbReference>
<evidence type="ECO:0000313" key="3">
    <source>
        <dbReference type="EMBL" id="MDZ5473305.1"/>
    </source>
</evidence>
<keyword evidence="1" id="KW-0175">Coiled coil</keyword>
<evidence type="ECO:0000256" key="1">
    <source>
        <dbReference type="SAM" id="Coils"/>
    </source>
</evidence>
<name>A0ABU5J1S8_9BACI</name>
<feature type="coiled-coil region" evidence="1">
    <location>
        <begin position="4"/>
        <end position="31"/>
    </location>
</feature>
<comment type="caution">
    <text evidence="3">The sequence shown here is derived from an EMBL/GenBank/DDBJ whole genome shotgun (WGS) entry which is preliminary data.</text>
</comment>
<accession>A0ABU5J1S8</accession>
<feature type="domain" description="Carrier" evidence="2">
    <location>
        <begin position="8"/>
        <end position="68"/>
    </location>
</feature>
<dbReference type="Proteomes" id="UP001290455">
    <property type="component" value="Unassembled WGS sequence"/>
</dbReference>
<evidence type="ECO:0000259" key="2">
    <source>
        <dbReference type="Pfam" id="PF00550"/>
    </source>
</evidence>
<proteinExistence type="predicted"/>
<evidence type="ECO:0000313" key="4">
    <source>
        <dbReference type="Proteomes" id="UP001290455"/>
    </source>
</evidence>
<protein>
    <submittedName>
        <fullName evidence="3">Acyl carrier protein</fullName>
    </submittedName>
</protein>
<reference evidence="3 4" key="1">
    <citation type="submission" date="2023-11" db="EMBL/GenBank/DDBJ databases">
        <title>Bacillus jintuensis, isolated from a mudflat on the Beibu Gulf coast.</title>
        <authorList>
            <person name="Li M."/>
        </authorList>
    </citation>
    <scope>NUCLEOTIDE SEQUENCE [LARGE SCALE GENOMIC DNA]</scope>
    <source>
        <strain evidence="3 4">31A1R</strain>
    </source>
</reference>
<dbReference type="SUPFAM" id="SSF47336">
    <property type="entry name" value="ACP-like"/>
    <property type="match status" value="1"/>
</dbReference>